<feature type="region of interest" description="Disordered" evidence="6">
    <location>
        <begin position="772"/>
        <end position="906"/>
    </location>
</feature>
<dbReference type="InterPro" id="IPR003598">
    <property type="entry name" value="Ig_sub2"/>
</dbReference>
<dbReference type="InterPro" id="IPR013098">
    <property type="entry name" value="Ig_I-set"/>
</dbReference>
<dbReference type="SMART" id="SM00408">
    <property type="entry name" value="IGc2"/>
    <property type="match status" value="9"/>
</dbReference>
<dbReference type="GO" id="GO:0005737">
    <property type="term" value="C:cytoplasm"/>
    <property type="evidence" value="ECO:0007669"/>
    <property type="project" value="UniProtKB-SubCell"/>
</dbReference>
<dbReference type="CDD" id="cd23767">
    <property type="entry name" value="IQCD"/>
    <property type="match status" value="1"/>
</dbReference>
<dbReference type="Gene3D" id="1.20.900.10">
    <property type="entry name" value="Dbl homology (DH) domain"/>
    <property type="match status" value="1"/>
</dbReference>
<dbReference type="SMART" id="SM00015">
    <property type="entry name" value="IQ"/>
    <property type="match status" value="1"/>
</dbReference>
<dbReference type="PROSITE" id="PS50096">
    <property type="entry name" value="IQ"/>
    <property type="match status" value="1"/>
</dbReference>
<accession>A0A553QZ20</accession>
<dbReference type="InterPro" id="IPR013783">
    <property type="entry name" value="Ig-like_fold"/>
</dbReference>
<feature type="region of interest" description="Disordered" evidence="6">
    <location>
        <begin position="1362"/>
        <end position="1445"/>
    </location>
</feature>
<dbReference type="FunFam" id="2.60.40.10:FF:000228">
    <property type="entry name" value="obscurin isoform X4"/>
    <property type="match status" value="3"/>
</dbReference>
<dbReference type="InterPro" id="IPR003599">
    <property type="entry name" value="Ig_sub"/>
</dbReference>
<feature type="domain" description="Ig-like" evidence="8">
    <location>
        <begin position="1202"/>
        <end position="1290"/>
    </location>
</feature>
<keyword evidence="2" id="KW-0963">Cytoplasm</keyword>
<dbReference type="PROSITE" id="PS50010">
    <property type="entry name" value="DH_2"/>
    <property type="match status" value="1"/>
</dbReference>
<evidence type="ECO:0000256" key="1">
    <source>
        <dbReference type="ARBA" id="ARBA00004496"/>
    </source>
</evidence>
<feature type="domain" description="Ig-like" evidence="8">
    <location>
        <begin position="102"/>
        <end position="174"/>
    </location>
</feature>
<dbReference type="InterPro" id="IPR007110">
    <property type="entry name" value="Ig-like_dom"/>
</dbReference>
<feature type="non-terminal residue" evidence="9">
    <location>
        <position position="1771"/>
    </location>
</feature>
<dbReference type="InterPro" id="IPR011993">
    <property type="entry name" value="PH-like_dom_sf"/>
</dbReference>
<evidence type="ECO:0000313" key="10">
    <source>
        <dbReference type="Proteomes" id="UP000316079"/>
    </source>
</evidence>
<dbReference type="PROSITE" id="PS50835">
    <property type="entry name" value="IG_LIKE"/>
    <property type="match status" value="9"/>
</dbReference>
<reference evidence="9 10" key="1">
    <citation type="journal article" date="2019" name="Sci. Data">
        <title>Hybrid genome assembly and annotation of Danionella translucida.</title>
        <authorList>
            <person name="Kadobianskyi M."/>
            <person name="Schulze L."/>
            <person name="Schuelke M."/>
            <person name="Judkewitz B."/>
        </authorList>
    </citation>
    <scope>NUCLEOTIDE SEQUENCE [LARGE SCALE GENOMIC DNA]</scope>
    <source>
        <strain evidence="9 10">Bolton</strain>
    </source>
</reference>
<dbReference type="SMART" id="SM00409">
    <property type="entry name" value="IG"/>
    <property type="match status" value="9"/>
</dbReference>
<dbReference type="FunFam" id="2.60.40.10:FF:000032">
    <property type="entry name" value="palladin isoform X1"/>
    <property type="match status" value="1"/>
</dbReference>
<dbReference type="PANTHER" id="PTHR35971:SF5">
    <property type="entry name" value="OBSCURIN LIKE CYTOSKELETAL ADAPTOR 1"/>
    <property type="match status" value="1"/>
</dbReference>
<proteinExistence type="predicted"/>
<dbReference type="OrthoDB" id="2570713at2759"/>
<dbReference type="GO" id="GO:0005085">
    <property type="term" value="F:guanyl-nucleotide exchange factor activity"/>
    <property type="evidence" value="ECO:0007669"/>
    <property type="project" value="InterPro"/>
</dbReference>
<feature type="domain" description="Ig-like" evidence="8">
    <location>
        <begin position="291"/>
        <end position="364"/>
    </location>
</feature>
<evidence type="ECO:0000256" key="2">
    <source>
        <dbReference type="ARBA" id="ARBA00022490"/>
    </source>
</evidence>
<dbReference type="InterPro" id="IPR036179">
    <property type="entry name" value="Ig-like_dom_sf"/>
</dbReference>
<protein>
    <recommendedName>
        <fullName evidence="11">Obscurin</fullName>
    </recommendedName>
</protein>
<dbReference type="Pfam" id="PF00621">
    <property type="entry name" value="RhoGEF"/>
    <property type="match status" value="1"/>
</dbReference>
<evidence type="ECO:0000259" key="7">
    <source>
        <dbReference type="PROSITE" id="PS50010"/>
    </source>
</evidence>
<dbReference type="InterPro" id="IPR000219">
    <property type="entry name" value="DH_dom"/>
</dbReference>
<dbReference type="Pfam" id="PF07679">
    <property type="entry name" value="I-set"/>
    <property type="match status" value="9"/>
</dbReference>
<keyword evidence="10" id="KW-1185">Reference proteome</keyword>
<evidence type="ECO:0008006" key="11">
    <source>
        <dbReference type="Google" id="ProtNLM"/>
    </source>
</evidence>
<evidence type="ECO:0000256" key="4">
    <source>
        <dbReference type="ARBA" id="ARBA00023157"/>
    </source>
</evidence>
<dbReference type="InterPro" id="IPR035899">
    <property type="entry name" value="DBL_dom_sf"/>
</dbReference>
<feature type="domain" description="DH" evidence="7">
    <location>
        <begin position="1519"/>
        <end position="1690"/>
    </location>
</feature>
<feature type="region of interest" description="Disordered" evidence="6">
    <location>
        <begin position="982"/>
        <end position="1006"/>
    </location>
</feature>
<organism evidence="9 10">
    <name type="scientific">Danionella cerebrum</name>
    <dbReference type="NCBI Taxonomy" id="2873325"/>
    <lineage>
        <taxon>Eukaryota</taxon>
        <taxon>Metazoa</taxon>
        <taxon>Chordata</taxon>
        <taxon>Craniata</taxon>
        <taxon>Vertebrata</taxon>
        <taxon>Euteleostomi</taxon>
        <taxon>Actinopterygii</taxon>
        <taxon>Neopterygii</taxon>
        <taxon>Teleostei</taxon>
        <taxon>Ostariophysi</taxon>
        <taxon>Cypriniformes</taxon>
        <taxon>Danionidae</taxon>
        <taxon>Danioninae</taxon>
        <taxon>Danionella</taxon>
    </lineage>
</organism>
<dbReference type="STRING" id="623744.A0A553QZ20"/>
<feature type="compositionally biased region" description="Basic and acidic residues" evidence="6">
    <location>
        <begin position="982"/>
        <end position="991"/>
    </location>
</feature>
<evidence type="ECO:0000256" key="3">
    <source>
        <dbReference type="ARBA" id="ARBA00022553"/>
    </source>
</evidence>
<name>A0A553QZ20_9TELE</name>
<dbReference type="FunFam" id="2.60.40.10:FF:000707">
    <property type="entry name" value="Obscurin, cytoskeletal calmodulin and titin-interacting RhoGEF"/>
    <property type="match status" value="3"/>
</dbReference>
<feature type="domain" description="Ig-like" evidence="8">
    <location>
        <begin position="636"/>
        <end position="720"/>
    </location>
</feature>
<keyword evidence="3" id="KW-0597">Phosphoprotein</keyword>
<dbReference type="InterPro" id="IPR000048">
    <property type="entry name" value="IQ_motif_EF-hand-BS"/>
</dbReference>
<keyword evidence="5" id="KW-0393">Immunoglobulin domain</keyword>
<dbReference type="Gene3D" id="2.30.29.30">
    <property type="entry name" value="Pleckstrin-homology domain (PH domain)/Phosphotyrosine-binding domain (PTB)"/>
    <property type="match status" value="1"/>
</dbReference>
<dbReference type="CDD" id="cd00096">
    <property type="entry name" value="Ig"/>
    <property type="match status" value="3"/>
</dbReference>
<feature type="compositionally biased region" description="Basic and acidic residues" evidence="6">
    <location>
        <begin position="1372"/>
        <end position="1383"/>
    </location>
</feature>
<sequence length="1771" mass="197863">METAASLDVKEPQVIFKEELQSQEVEEGDMVILTCELSKPGVDAQWRKGTVLLKPDSKYEMKQEGCALELHIHDLTREDSGTYKCYAGSLVTTASLVVKENPLHFSEELYNVEAEEGQTLTLCCELSKPGVSVQWKKGSMILKPSKKYDITQDGLKRQLQISEITAQDSGSYRCCAGGLITTAFVVIKEHPLLFSEELQNQEAEEGKTASLSCKLSKHGVSVQWKKGMVLLKPSKRYEMTQDGCQLQLQIHELTMEDSGTYKCCAGNLVTSASLLVKEKPLFFSKELQNLEAEDGTAVIFCCEISKPGVSVQWRKGTVLLKLGKKYEMKEKGHQLELQIHDIKPEDSGSYKCCIGTLVTTATLVVKERPLIFSKELRNQVEEEGKTVILSCELSKAGVSVQWKKGTVLLKQCKKYILKQDGRQLQLQIHELTPQDSGVYKCCAGSVMTTCSVTVKEQAIFFSKNLNGVEAMEAEVITLSCEISKPGVAVQWKKGNLLLKHGNKYEMKQNGCLLQLKINELKTEDSGSYFCCAGKVVTTASVVVKESALFFSTELQNHEADEGKSVTLRCELSKPGVSVQWKKGTAMLMPGKKYEMKQVGCQVQLQIHELTAQDSGAYTCCSGSLETHGTIAVKEAPLYFCKKLKNVEAEEGDTALLTCELSKPSLAVQWKKGTALLKHGHKYHIIQNGCDLQLKICDLKSQDSGVYKCCAPGIEATASLVIKELPPKSTAIPEAPPRSKGRIMEEVNNGVVHKEQISEEPDISIFKKSVVSYPDERPNEDQELQGKSILRQKESDTNYKGPVNDPSCSTEKPTSKEQAIKQLETSSSKVTQISVDQNNGQMKAPGIVTNEKSIKPPKEIPQPPPRSKSKASHTEATIQDQQQRKSDADPSPLQEKICQPHIPTKGSSLVFQKEDLSETDATTLKKSEHVLDVPVLKLIPAIKVEEAQENKMQKESEEYEGNLPNNRDLKQVKNVVDDHSALFMAQKEDPRSKGVQKGSQEGKAKLPNLDIVEKKAVKQVLGKLDENEPKDVQVPRVVGQETNDEITAEKAVISGSYLRLNTGAQKTTEQYNLKDDIKTVDEHEKVQKYPKESESKLLIDSTENKGPLIVRNQKQTEQITAAESVTPMPYSEVHRSLKEFGHEIPKEPFVENVSSPQSEVLIPMEETTAKEEQSLEEEPEMLEAAVKIQAAFKGYKTRKDLRPTFREVFKNQTVELGCTLLLACVVEGQIGTVRWLKDGKDLKPGKRCKITNDKDGRCLLEVCSVVSKDAGVYTCEAGNKFGAVSYNGNVIVGRSKKRSQPVKTSQTPGAETVFEKQSVLSQNTDEESLRLAYNLPAEDTYTMIQEKRRSLISVSSVSCYSDYDTAPDDDSETQTREQYAEKSKLASSAASSEEDKIIGVQAPKATEQLQVKGDDSQKHTPSPKRMHSYKACTNNESLSESDGDDERGETFDIYVAKSDCHPLGGNKKAFILKEGQFVEVLDSSHPVRWLEIFSMTHESDAREPPEKGTKMLSMKEHTQTQSRLIKGLHKGESSFVQEINFFVENHLQYLETSSQVPLTILSQKEYIFRNIRDIASFHECCFLPKLEMCFSDDDVAQCFVSYAPDFEMYLQFLTGLTQAEACQYANVKLGHLNTQVFNVSTYLQRPMERIETYKTVLKELIRNKAKSGQNCCLLEDAFAMVSSLTWRAENLHNLSLIESYPAPLKGLGEPIRQLCDTDVKDTVEGDDRSFGLWHEHRGMVRKLILQARSILLRLSWLKDLRELQQRSRQPAW</sequence>
<dbReference type="InterPro" id="IPR052385">
    <property type="entry name" value="Obscurin/Obscurin-like_Reg"/>
</dbReference>
<feature type="domain" description="Ig-like" evidence="8">
    <location>
        <begin position="369"/>
        <end position="453"/>
    </location>
</feature>
<dbReference type="SMART" id="SM00325">
    <property type="entry name" value="RhoGEF"/>
    <property type="match status" value="1"/>
</dbReference>
<dbReference type="SUPFAM" id="SSF48726">
    <property type="entry name" value="Immunoglobulin"/>
    <property type="match status" value="9"/>
</dbReference>
<comment type="caution">
    <text evidence="9">The sequence shown here is derived from an EMBL/GenBank/DDBJ whole genome shotgun (WGS) entry which is preliminary data.</text>
</comment>
<dbReference type="Gene3D" id="2.60.40.10">
    <property type="entry name" value="Immunoglobulins"/>
    <property type="match status" value="9"/>
</dbReference>
<dbReference type="SUPFAM" id="SSF48065">
    <property type="entry name" value="DBL homology domain (DH-domain)"/>
    <property type="match status" value="1"/>
</dbReference>
<evidence type="ECO:0000259" key="8">
    <source>
        <dbReference type="PROSITE" id="PS50835"/>
    </source>
</evidence>
<feature type="compositionally biased region" description="Polar residues" evidence="6">
    <location>
        <begin position="822"/>
        <end position="840"/>
    </location>
</feature>
<feature type="region of interest" description="Disordered" evidence="6">
    <location>
        <begin position="947"/>
        <end position="969"/>
    </location>
</feature>
<dbReference type="Proteomes" id="UP000316079">
    <property type="component" value="Unassembled WGS sequence"/>
</dbReference>
<evidence type="ECO:0000313" key="9">
    <source>
        <dbReference type="EMBL" id="TRY95209.1"/>
    </source>
</evidence>
<evidence type="ECO:0000256" key="5">
    <source>
        <dbReference type="ARBA" id="ARBA00023319"/>
    </source>
</evidence>
<dbReference type="Pfam" id="PF00612">
    <property type="entry name" value="IQ"/>
    <property type="match status" value="1"/>
</dbReference>
<dbReference type="PANTHER" id="PTHR35971">
    <property type="entry name" value="SI:DKEY-31G6.6"/>
    <property type="match status" value="1"/>
</dbReference>
<feature type="domain" description="Ig-like" evidence="8">
    <location>
        <begin position="456"/>
        <end position="530"/>
    </location>
</feature>
<dbReference type="SUPFAM" id="SSF50729">
    <property type="entry name" value="PH domain-like"/>
    <property type="match status" value="1"/>
</dbReference>
<dbReference type="EMBL" id="SRMA01025397">
    <property type="protein sequence ID" value="TRY95209.1"/>
    <property type="molecule type" value="Genomic_DNA"/>
</dbReference>
<dbReference type="Gene3D" id="2.30.30.40">
    <property type="entry name" value="SH3 Domains"/>
    <property type="match status" value="1"/>
</dbReference>
<gene>
    <name evidence="9" type="ORF">DNTS_010020</name>
</gene>
<comment type="subcellular location">
    <subcellularLocation>
        <location evidence="1">Cytoplasm</location>
    </subcellularLocation>
</comment>
<keyword evidence="4" id="KW-1015">Disulfide bond</keyword>
<evidence type="ECO:0000256" key="6">
    <source>
        <dbReference type="SAM" id="MobiDB-lite"/>
    </source>
</evidence>
<feature type="domain" description="Ig-like" evidence="8">
    <location>
        <begin position="539"/>
        <end position="619"/>
    </location>
</feature>
<feature type="domain" description="Ig-like" evidence="8">
    <location>
        <begin position="12"/>
        <end position="97"/>
    </location>
</feature>
<feature type="domain" description="Ig-like" evidence="8">
    <location>
        <begin position="191"/>
        <end position="282"/>
    </location>
</feature>